<evidence type="ECO:0000313" key="3">
    <source>
        <dbReference type="Proteomes" id="UP000269945"/>
    </source>
</evidence>
<dbReference type="Proteomes" id="UP000269945">
    <property type="component" value="Unassembled WGS sequence"/>
</dbReference>
<dbReference type="AlphaFoldDB" id="A0A9X9Q9M4"/>
<evidence type="ECO:0000256" key="1">
    <source>
        <dbReference type="SAM" id="MobiDB-lite"/>
    </source>
</evidence>
<feature type="non-terminal residue" evidence="2">
    <location>
        <position position="1"/>
    </location>
</feature>
<sequence length="77" mass="8304">ERGLGPPRPLGVAAYRQTVEGEAQPQRGQTPGRQRPHLASAGGAELGPEGAPALGRNRDPKRRKKSQYILLGIFHID</sequence>
<comment type="caution">
    <text evidence="2">The sequence shown here is derived from an EMBL/GenBank/DDBJ whole genome shotgun (WGS) entry which is preliminary data.</text>
</comment>
<name>A0A9X9Q9M4_GULGU</name>
<reference evidence="2 3" key="1">
    <citation type="submission" date="2018-10" db="EMBL/GenBank/DDBJ databases">
        <authorList>
            <person name="Ekblom R."/>
            <person name="Jareborg N."/>
        </authorList>
    </citation>
    <scope>NUCLEOTIDE SEQUENCE [LARGE SCALE GENOMIC DNA]</scope>
    <source>
        <tissue evidence="2">Muscle</tissue>
    </source>
</reference>
<evidence type="ECO:0000313" key="2">
    <source>
        <dbReference type="EMBL" id="VCX40924.1"/>
    </source>
</evidence>
<proteinExistence type="predicted"/>
<organism evidence="2 3">
    <name type="scientific">Gulo gulo</name>
    <name type="common">Wolverine</name>
    <name type="synonym">Gluton</name>
    <dbReference type="NCBI Taxonomy" id="48420"/>
    <lineage>
        <taxon>Eukaryota</taxon>
        <taxon>Metazoa</taxon>
        <taxon>Chordata</taxon>
        <taxon>Craniata</taxon>
        <taxon>Vertebrata</taxon>
        <taxon>Euteleostomi</taxon>
        <taxon>Mammalia</taxon>
        <taxon>Eutheria</taxon>
        <taxon>Laurasiatheria</taxon>
        <taxon>Carnivora</taxon>
        <taxon>Caniformia</taxon>
        <taxon>Musteloidea</taxon>
        <taxon>Mustelidae</taxon>
        <taxon>Guloninae</taxon>
        <taxon>Gulo</taxon>
    </lineage>
</organism>
<protein>
    <submittedName>
        <fullName evidence="2">Uncharacterized protein</fullName>
    </submittedName>
</protein>
<keyword evidence="3" id="KW-1185">Reference proteome</keyword>
<gene>
    <name evidence="2" type="ORF">BN2614_LOCUS1</name>
</gene>
<dbReference type="EMBL" id="CYRY02045493">
    <property type="protein sequence ID" value="VCX40924.1"/>
    <property type="molecule type" value="Genomic_DNA"/>
</dbReference>
<feature type="compositionally biased region" description="Low complexity" evidence="1">
    <location>
        <begin position="24"/>
        <end position="55"/>
    </location>
</feature>
<accession>A0A9X9Q9M4</accession>
<feature type="non-terminal residue" evidence="2">
    <location>
        <position position="77"/>
    </location>
</feature>
<feature type="region of interest" description="Disordered" evidence="1">
    <location>
        <begin position="1"/>
        <end position="65"/>
    </location>
</feature>